<proteinExistence type="predicted"/>
<feature type="chain" id="PRO_5030926241" evidence="1">
    <location>
        <begin position="27"/>
        <end position="71"/>
    </location>
</feature>
<dbReference type="AlphaFoldDB" id="A0A7W9L8M8"/>
<dbReference type="RefSeq" id="WP_185068505.1">
    <property type="nucleotide sequence ID" value="NZ_JACHMB010000001.1"/>
</dbReference>
<reference evidence="2 3" key="1">
    <citation type="submission" date="2020-08" db="EMBL/GenBank/DDBJ databases">
        <title>Sequencing the genomes of 1000 actinobacteria strains.</title>
        <authorList>
            <person name="Klenk H.-P."/>
        </authorList>
    </citation>
    <scope>NUCLEOTIDE SEQUENCE [LARGE SCALE GENOMIC DNA]</scope>
    <source>
        <strain evidence="2 3">DSM 45507</strain>
    </source>
</reference>
<dbReference type="EMBL" id="JACHMB010000001">
    <property type="protein sequence ID" value="MBB5774689.1"/>
    <property type="molecule type" value="Genomic_DNA"/>
</dbReference>
<keyword evidence="3" id="KW-1185">Reference proteome</keyword>
<name>A0A7W9L8M8_9ACTN</name>
<sequence length="71" mass="7832">MRVRAGIVAAGIAALAAIGLAAPAQAASWTYIGEYTSYSKCVDMGQSYQREGWDEYKCTLNGTGWYYLWVR</sequence>
<accession>A0A7W9L8M8</accession>
<feature type="signal peptide" evidence="1">
    <location>
        <begin position="1"/>
        <end position="26"/>
    </location>
</feature>
<protein>
    <submittedName>
        <fullName evidence="2">Uncharacterized protein</fullName>
    </submittedName>
</protein>
<keyword evidence="1" id="KW-0732">Signal</keyword>
<evidence type="ECO:0000313" key="3">
    <source>
        <dbReference type="Proteomes" id="UP000579153"/>
    </source>
</evidence>
<comment type="caution">
    <text evidence="2">The sequence shown here is derived from an EMBL/GenBank/DDBJ whole genome shotgun (WGS) entry which is preliminary data.</text>
</comment>
<organism evidence="2 3">
    <name type="scientific">Nonomuraea jabiensis</name>
    <dbReference type="NCBI Taxonomy" id="882448"/>
    <lineage>
        <taxon>Bacteria</taxon>
        <taxon>Bacillati</taxon>
        <taxon>Actinomycetota</taxon>
        <taxon>Actinomycetes</taxon>
        <taxon>Streptosporangiales</taxon>
        <taxon>Streptosporangiaceae</taxon>
        <taxon>Nonomuraea</taxon>
    </lineage>
</organism>
<evidence type="ECO:0000256" key="1">
    <source>
        <dbReference type="SAM" id="SignalP"/>
    </source>
</evidence>
<evidence type="ECO:0000313" key="2">
    <source>
        <dbReference type="EMBL" id="MBB5774689.1"/>
    </source>
</evidence>
<gene>
    <name evidence="2" type="ORF">HD596_001445</name>
</gene>
<dbReference type="Proteomes" id="UP000579153">
    <property type="component" value="Unassembled WGS sequence"/>
</dbReference>